<dbReference type="InterPro" id="IPR039760">
    <property type="entry name" value="MOFRL_protein"/>
</dbReference>
<feature type="domain" description="MOFRL-associated" evidence="2">
    <location>
        <begin position="15"/>
        <end position="234"/>
    </location>
</feature>
<comment type="caution">
    <text evidence="3">The sequence shown here is derived from an EMBL/GenBank/DDBJ whole genome shotgun (WGS) entry which is preliminary data.</text>
</comment>
<sequence>MEGGAAAPCPRRALLRRLFDTAVASAQPDRCIPPALPSPPRGRTIVVGAGKAAAAMALAVERHWRGPLEGLVITRHSHGAPCRRIGVREAGHPVPDAAGIAATREMFSVLDGVTEDDLVLCLLSGGGSALLAAPPSGVSLEDLQALSRALLRSGATIAQINRVRRHLSMAANGGLAERARPAKLVTLAISDVPGDDAAMIASGPTTSDGSTGHDALATLDALGIVPVPSVRYWLESEPRGAAAVQETAEFHLIASPQMALEAAAQAARDAGYPSLILGSAIEGEAREVATVHAGIALQAKRYGQPLAPPCILLSGGETSVTVCADGRGGRNSEFLLALLQALDGEAGIYALAADTDGIDGTGPHAGAAIGPDTPARARAQGISAAKALAENDSRTFFAAVGALVETGPTFTNVNDFRAILIDAAPGDRSPPE</sequence>
<dbReference type="InterPro" id="IPR038614">
    <property type="entry name" value="GK_N_sf"/>
</dbReference>
<evidence type="ECO:0000313" key="3">
    <source>
        <dbReference type="EMBL" id="RXZ65103.1"/>
    </source>
</evidence>
<proteinExistence type="predicted"/>
<feature type="domain" description="MOFRL" evidence="1">
    <location>
        <begin position="310"/>
        <end position="415"/>
    </location>
</feature>
<dbReference type="InterPro" id="IPR025286">
    <property type="entry name" value="MOFRL_assoc_dom"/>
</dbReference>
<organism evidence="3 4">
    <name type="scientific">Pelagerythrobacter rhizovicinus</name>
    <dbReference type="NCBI Taxonomy" id="2268576"/>
    <lineage>
        <taxon>Bacteria</taxon>
        <taxon>Pseudomonadati</taxon>
        <taxon>Pseudomonadota</taxon>
        <taxon>Alphaproteobacteria</taxon>
        <taxon>Sphingomonadales</taxon>
        <taxon>Erythrobacteraceae</taxon>
        <taxon>Pelagerythrobacter</taxon>
    </lineage>
</organism>
<dbReference type="Pfam" id="PF13660">
    <property type="entry name" value="DUF4147"/>
    <property type="match status" value="1"/>
</dbReference>
<gene>
    <name evidence="3" type="ORF">ETX26_14145</name>
</gene>
<dbReference type="FunFam" id="3.40.1480.10:FF:000002">
    <property type="entry name" value="Glycerate kinase"/>
    <property type="match status" value="1"/>
</dbReference>
<dbReference type="PANTHER" id="PTHR12227:SF0">
    <property type="entry name" value="GLYCERATE KINASE"/>
    <property type="match status" value="1"/>
</dbReference>
<evidence type="ECO:0000259" key="1">
    <source>
        <dbReference type="Pfam" id="PF05161"/>
    </source>
</evidence>
<dbReference type="GO" id="GO:0008887">
    <property type="term" value="F:glycerate kinase activity"/>
    <property type="evidence" value="ECO:0007669"/>
    <property type="project" value="InterPro"/>
</dbReference>
<reference evidence="3 4" key="1">
    <citation type="submission" date="2019-01" db="EMBL/GenBank/DDBJ databases">
        <title>Altererythrobacter rhizovicinus sp. nov., isolated from the rhizosphere soil of Haloxylon ammodendron.</title>
        <authorList>
            <person name="Li H.-P."/>
            <person name="Gou J.-Y."/>
            <person name="Yao D."/>
            <person name="Han Q.-Q."/>
            <person name="Shao K.-Z."/>
            <person name="Zhao Q."/>
            <person name="Zhang J.-L."/>
        </authorList>
    </citation>
    <scope>NUCLEOTIDE SEQUENCE [LARGE SCALE GENOMIC DNA]</scope>
    <source>
        <strain evidence="3 4">AY-3R</strain>
    </source>
</reference>
<dbReference type="Gene3D" id="3.40.1480.10">
    <property type="entry name" value="MOFRL domain"/>
    <property type="match status" value="1"/>
</dbReference>
<accession>A0A4Q2KNN6</accession>
<keyword evidence="3" id="KW-0808">Transferase</keyword>
<evidence type="ECO:0000259" key="2">
    <source>
        <dbReference type="Pfam" id="PF13660"/>
    </source>
</evidence>
<dbReference type="Pfam" id="PF05161">
    <property type="entry name" value="MOFRL"/>
    <property type="match status" value="1"/>
</dbReference>
<name>A0A4Q2KNN6_9SPHN</name>
<protein>
    <submittedName>
        <fullName evidence="3">Glycerate kinase</fullName>
    </submittedName>
</protein>
<dbReference type="Proteomes" id="UP000293623">
    <property type="component" value="Unassembled WGS sequence"/>
</dbReference>
<keyword evidence="3" id="KW-0418">Kinase</keyword>
<dbReference type="InterPro" id="IPR007835">
    <property type="entry name" value="MOFRL"/>
</dbReference>
<dbReference type="Gene3D" id="3.40.50.10180">
    <property type="entry name" value="Glycerate kinase, MOFRL-like N-terminal domain"/>
    <property type="match status" value="1"/>
</dbReference>
<dbReference type="GO" id="GO:0005737">
    <property type="term" value="C:cytoplasm"/>
    <property type="evidence" value="ECO:0007669"/>
    <property type="project" value="TreeGrafter"/>
</dbReference>
<evidence type="ECO:0000313" key="4">
    <source>
        <dbReference type="Proteomes" id="UP000293623"/>
    </source>
</evidence>
<dbReference type="PANTHER" id="PTHR12227">
    <property type="entry name" value="GLYCERATE KINASE"/>
    <property type="match status" value="1"/>
</dbReference>
<dbReference type="SUPFAM" id="SSF82544">
    <property type="entry name" value="GckA/TtuD-like"/>
    <property type="match status" value="1"/>
</dbReference>
<dbReference type="InterPro" id="IPR037035">
    <property type="entry name" value="GK-like_C_sf"/>
</dbReference>
<keyword evidence="4" id="KW-1185">Reference proteome</keyword>
<dbReference type="EMBL" id="SDPV01000002">
    <property type="protein sequence ID" value="RXZ65103.1"/>
    <property type="molecule type" value="Genomic_DNA"/>
</dbReference>
<dbReference type="OrthoDB" id="9766552at2"/>
<dbReference type="AlphaFoldDB" id="A0A4Q2KNN6"/>